<dbReference type="PANTHER" id="PTHR42681:SF1">
    <property type="entry name" value="MALONYL-COA-ACYL CARRIER PROTEIN TRANSACYLASE, MITOCHONDRIAL"/>
    <property type="match status" value="1"/>
</dbReference>
<proteinExistence type="inferred from homology"/>
<keyword evidence="3 6" id="KW-0808">Transferase</keyword>
<evidence type="ECO:0000256" key="5">
    <source>
        <dbReference type="ARBA" id="ARBA00048462"/>
    </source>
</evidence>
<dbReference type="GO" id="GO:0005829">
    <property type="term" value="C:cytosol"/>
    <property type="evidence" value="ECO:0007669"/>
    <property type="project" value="TreeGrafter"/>
</dbReference>
<dbReference type="AlphaFoldDB" id="A0AAE4Z8H9"/>
<evidence type="ECO:0000256" key="4">
    <source>
        <dbReference type="ARBA" id="ARBA00023315"/>
    </source>
</evidence>
<dbReference type="EMBL" id="JAACAK010000067">
    <property type="protein sequence ID" value="NIR75229.1"/>
    <property type="molecule type" value="Genomic_DNA"/>
</dbReference>
<accession>A0AAE4Z8H9</accession>
<evidence type="ECO:0000313" key="9">
    <source>
        <dbReference type="EMBL" id="NIR75229.1"/>
    </source>
</evidence>
<dbReference type="SMART" id="SM00827">
    <property type="entry name" value="PKS_AT"/>
    <property type="match status" value="1"/>
</dbReference>
<reference evidence="9 10" key="1">
    <citation type="submission" date="2020-01" db="EMBL/GenBank/DDBJ databases">
        <title>Genomes assembled from Gulf of Kutch pelagic sediment metagenomes.</title>
        <authorList>
            <person name="Chandrashekar M."/>
            <person name="Mahajan M.S."/>
            <person name="Dave K.J."/>
            <person name="Vatsa P."/>
            <person name="Nathani N.M."/>
        </authorList>
    </citation>
    <scope>NUCLEOTIDE SEQUENCE [LARGE SCALE GENOMIC DNA]</scope>
    <source>
        <strain evidence="9">KS3-K002</strain>
    </source>
</reference>
<dbReference type="Gene3D" id="3.40.366.10">
    <property type="entry name" value="Malonyl-Coenzyme A Acyl Carrier Protein, domain 2"/>
    <property type="match status" value="1"/>
</dbReference>
<evidence type="ECO:0000259" key="8">
    <source>
        <dbReference type="SMART" id="SM00827"/>
    </source>
</evidence>
<dbReference type="NCBIfam" id="TIGR00128">
    <property type="entry name" value="fabD"/>
    <property type="match status" value="1"/>
</dbReference>
<evidence type="ECO:0000256" key="3">
    <source>
        <dbReference type="ARBA" id="ARBA00022679"/>
    </source>
</evidence>
<dbReference type="SUPFAM" id="SSF55048">
    <property type="entry name" value="Probable ACP-binding domain of malonyl-CoA ACP transacylase"/>
    <property type="match status" value="1"/>
</dbReference>
<dbReference type="InterPro" id="IPR024925">
    <property type="entry name" value="Malonyl_CoA-ACP_transAc"/>
</dbReference>
<comment type="catalytic activity">
    <reaction evidence="5 6">
        <text>holo-[ACP] + malonyl-CoA = malonyl-[ACP] + CoA</text>
        <dbReference type="Rhea" id="RHEA:41792"/>
        <dbReference type="Rhea" id="RHEA-COMP:9623"/>
        <dbReference type="Rhea" id="RHEA-COMP:9685"/>
        <dbReference type="ChEBI" id="CHEBI:57287"/>
        <dbReference type="ChEBI" id="CHEBI:57384"/>
        <dbReference type="ChEBI" id="CHEBI:64479"/>
        <dbReference type="ChEBI" id="CHEBI:78449"/>
        <dbReference type="EC" id="2.3.1.39"/>
    </reaction>
</comment>
<dbReference type="InterPro" id="IPR004410">
    <property type="entry name" value="Malonyl_CoA-ACP_transAc_FabD"/>
</dbReference>
<dbReference type="InterPro" id="IPR014043">
    <property type="entry name" value="Acyl_transferase_dom"/>
</dbReference>
<name>A0AAE4Z8H9_9BACT</name>
<dbReference type="InterPro" id="IPR016035">
    <property type="entry name" value="Acyl_Trfase/lysoPLipase"/>
</dbReference>
<dbReference type="SUPFAM" id="SSF52151">
    <property type="entry name" value="FabD/lysophospholipase-like"/>
    <property type="match status" value="1"/>
</dbReference>
<organism evidence="9 10">
    <name type="scientific">Candidatus Kutchimonas denitrificans</name>
    <dbReference type="NCBI Taxonomy" id="3056748"/>
    <lineage>
        <taxon>Bacteria</taxon>
        <taxon>Pseudomonadati</taxon>
        <taxon>Gemmatimonadota</taxon>
        <taxon>Gemmatimonadia</taxon>
        <taxon>Candidatus Palauibacterales</taxon>
        <taxon>Candidatus Palauibacteraceae</taxon>
        <taxon>Candidatus Kutchimonas</taxon>
    </lineage>
</organism>
<feature type="active site" evidence="7">
    <location>
        <position position="92"/>
    </location>
</feature>
<dbReference type="FunFam" id="3.30.70.250:FF:000001">
    <property type="entry name" value="Malonyl CoA-acyl carrier protein transacylase"/>
    <property type="match status" value="1"/>
</dbReference>
<protein>
    <recommendedName>
        <fullName evidence="2 6">Malonyl CoA-acyl carrier protein transacylase</fullName>
        <ecNumber evidence="1 6">2.3.1.39</ecNumber>
    </recommendedName>
</protein>
<evidence type="ECO:0000313" key="10">
    <source>
        <dbReference type="Proteomes" id="UP000702544"/>
    </source>
</evidence>
<dbReference type="EC" id="2.3.1.39" evidence="1 6"/>
<evidence type="ECO:0000256" key="6">
    <source>
        <dbReference type="PIRNR" id="PIRNR000446"/>
    </source>
</evidence>
<dbReference type="InterPro" id="IPR016036">
    <property type="entry name" value="Malonyl_transacylase_ACP-bd"/>
</dbReference>
<evidence type="ECO:0000256" key="1">
    <source>
        <dbReference type="ARBA" id="ARBA00013258"/>
    </source>
</evidence>
<dbReference type="GO" id="GO:0004314">
    <property type="term" value="F:[acyl-carrier-protein] S-malonyltransferase activity"/>
    <property type="evidence" value="ECO:0007669"/>
    <property type="project" value="UniProtKB-EC"/>
</dbReference>
<dbReference type="InterPro" id="IPR050858">
    <property type="entry name" value="Mal-CoA-ACP_Trans/PKS_FabD"/>
</dbReference>
<keyword evidence="4 6" id="KW-0012">Acyltransferase</keyword>
<dbReference type="PIRSF" id="PIRSF000446">
    <property type="entry name" value="Mct"/>
    <property type="match status" value="1"/>
</dbReference>
<comment type="caution">
    <text evidence="9">The sequence shown here is derived from an EMBL/GenBank/DDBJ whole genome shotgun (WGS) entry which is preliminary data.</text>
</comment>
<dbReference type="InterPro" id="IPR001227">
    <property type="entry name" value="Ac_transferase_dom_sf"/>
</dbReference>
<dbReference type="Proteomes" id="UP000702544">
    <property type="component" value="Unassembled WGS sequence"/>
</dbReference>
<dbReference type="Gene3D" id="3.30.70.250">
    <property type="entry name" value="Malonyl-CoA ACP transacylase, ACP-binding"/>
    <property type="match status" value="1"/>
</dbReference>
<evidence type="ECO:0000256" key="2">
    <source>
        <dbReference type="ARBA" id="ARBA00018953"/>
    </source>
</evidence>
<dbReference type="GO" id="GO:0006633">
    <property type="term" value="P:fatty acid biosynthetic process"/>
    <property type="evidence" value="ECO:0007669"/>
    <property type="project" value="TreeGrafter"/>
</dbReference>
<comment type="similarity">
    <text evidence="6">Belongs to the fabD family.</text>
</comment>
<gene>
    <name evidence="9" type="primary">fabD</name>
    <name evidence="9" type="ORF">GWO12_08970</name>
</gene>
<dbReference type="Pfam" id="PF00698">
    <property type="entry name" value="Acyl_transf_1"/>
    <property type="match status" value="1"/>
</dbReference>
<feature type="active site" evidence="7">
    <location>
        <position position="198"/>
    </location>
</feature>
<dbReference type="PANTHER" id="PTHR42681">
    <property type="entry name" value="MALONYL-COA-ACYL CARRIER PROTEIN TRANSACYLASE, MITOCHONDRIAL"/>
    <property type="match status" value="1"/>
</dbReference>
<feature type="domain" description="Malonyl-CoA:ACP transacylase (MAT)" evidence="8">
    <location>
        <begin position="7"/>
        <end position="299"/>
    </location>
</feature>
<evidence type="ECO:0000256" key="7">
    <source>
        <dbReference type="PIRSR" id="PIRSR000446-1"/>
    </source>
</evidence>
<sequence length="308" mass="32642">MADRAALFPGQGSQQVGMGAELAEAYPPARAMFERADEVLGFALSKLCWEGPEDRLTQTENAQPAILVHSLAAWSVVSDRLADIVRFAAGHSLGEFSAYAAAGSLEFDDAVRLVRRRGELMSAAREGTMAAVLKLEDGAVEDVCRRVRDEGGVVVAANFNAPGQVVISGEVEAVEKARTLATEAGARVKPLPVSGAFHSPLMAEAEAGLREALESVEFRDPRFPVVANATAEPISDADAARAALVRQLTAPVRWTESVRRIAAEGVTRYMEFGPGKVLTGLLKRIDGSLEGVGLGKPGDIESFNEGKA</sequence>